<dbReference type="AlphaFoldDB" id="A0A5B7GN87"/>
<gene>
    <name evidence="2" type="ORF">E2C01_052959</name>
</gene>
<keyword evidence="3" id="KW-1185">Reference proteome</keyword>
<evidence type="ECO:0000313" key="2">
    <source>
        <dbReference type="EMBL" id="MPC58945.1"/>
    </source>
</evidence>
<accession>A0A5B7GN87</accession>
<feature type="region of interest" description="Disordered" evidence="1">
    <location>
        <begin position="1"/>
        <end position="21"/>
    </location>
</feature>
<protein>
    <submittedName>
        <fullName evidence="2">Uncharacterized protein</fullName>
    </submittedName>
</protein>
<organism evidence="2 3">
    <name type="scientific">Portunus trituberculatus</name>
    <name type="common">Swimming crab</name>
    <name type="synonym">Neptunus trituberculatus</name>
    <dbReference type="NCBI Taxonomy" id="210409"/>
    <lineage>
        <taxon>Eukaryota</taxon>
        <taxon>Metazoa</taxon>
        <taxon>Ecdysozoa</taxon>
        <taxon>Arthropoda</taxon>
        <taxon>Crustacea</taxon>
        <taxon>Multicrustacea</taxon>
        <taxon>Malacostraca</taxon>
        <taxon>Eumalacostraca</taxon>
        <taxon>Eucarida</taxon>
        <taxon>Decapoda</taxon>
        <taxon>Pleocyemata</taxon>
        <taxon>Brachyura</taxon>
        <taxon>Eubrachyura</taxon>
        <taxon>Portunoidea</taxon>
        <taxon>Portunidae</taxon>
        <taxon>Portuninae</taxon>
        <taxon>Portunus</taxon>
    </lineage>
</organism>
<reference evidence="2 3" key="1">
    <citation type="submission" date="2019-05" db="EMBL/GenBank/DDBJ databases">
        <title>Another draft genome of Portunus trituberculatus and its Hox gene families provides insights of decapod evolution.</title>
        <authorList>
            <person name="Jeong J.-H."/>
            <person name="Song I."/>
            <person name="Kim S."/>
            <person name="Choi T."/>
            <person name="Kim D."/>
            <person name="Ryu S."/>
            <person name="Kim W."/>
        </authorList>
    </citation>
    <scope>NUCLEOTIDE SEQUENCE [LARGE SCALE GENOMIC DNA]</scope>
    <source>
        <tissue evidence="2">Muscle</tissue>
    </source>
</reference>
<name>A0A5B7GN87_PORTR</name>
<comment type="caution">
    <text evidence="2">The sequence shown here is derived from an EMBL/GenBank/DDBJ whole genome shotgun (WGS) entry which is preliminary data.</text>
</comment>
<sequence>MALPSPLPRLRNHPLTRDRLPGVAPQAPHLLAVCLAAALHHKRPSLSASLSILFRESLTIVPLWSGYPSASRQLMASKNPQPDLFPRQVHASPPTLGFTDIFRN</sequence>
<proteinExistence type="predicted"/>
<evidence type="ECO:0000256" key="1">
    <source>
        <dbReference type="SAM" id="MobiDB-lite"/>
    </source>
</evidence>
<dbReference type="EMBL" id="VSRR010016124">
    <property type="protein sequence ID" value="MPC58945.1"/>
    <property type="molecule type" value="Genomic_DNA"/>
</dbReference>
<dbReference type="Proteomes" id="UP000324222">
    <property type="component" value="Unassembled WGS sequence"/>
</dbReference>
<evidence type="ECO:0000313" key="3">
    <source>
        <dbReference type="Proteomes" id="UP000324222"/>
    </source>
</evidence>